<protein>
    <recommendedName>
        <fullName evidence="5 10">Aldose 1-epimerase</fullName>
        <ecNumber evidence="4 10">5.1.3.3</ecNumber>
    </recommendedName>
</protein>
<gene>
    <name evidence="14" type="primary">galM</name>
    <name evidence="14" type="ORF">JJB97_04030</name>
</gene>
<dbReference type="NCBIfam" id="NF008277">
    <property type="entry name" value="PRK11055.1"/>
    <property type="match status" value="1"/>
</dbReference>
<evidence type="ECO:0000256" key="1">
    <source>
        <dbReference type="ARBA" id="ARBA00004496"/>
    </source>
</evidence>
<dbReference type="InterPro" id="IPR047215">
    <property type="entry name" value="Galactose_mutarotase-like"/>
</dbReference>
<evidence type="ECO:0000313" key="15">
    <source>
        <dbReference type="Proteomes" id="UP000659047"/>
    </source>
</evidence>
<dbReference type="EMBL" id="JAEPBH010000007">
    <property type="protein sequence ID" value="MBK4714512.1"/>
    <property type="molecule type" value="Genomic_DNA"/>
</dbReference>
<dbReference type="RefSeq" id="WP_238712544.1">
    <property type="nucleotide sequence ID" value="NZ_JAEPBH010000007.1"/>
</dbReference>
<dbReference type="GO" id="GO:0004034">
    <property type="term" value="F:aldose 1-epimerase activity"/>
    <property type="evidence" value="ECO:0007669"/>
    <property type="project" value="UniProtKB-EC"/>
</dbReference>
<evidence type="ECO:0000256" key="4">
    <source>
        <dbReference type="ARBA" id="ARBA00013185"/>
    </source>
</evidence>
<evidence type="ECO:0000313" key="14">
    <source>
        <dbReference type="EMBL" id="MBK4714512.1"/>
    </source>
</evidence>
<dbReference type="FunFam" id="2.70.98.10:FF:000002">
    <property type="entry name" value="Aldose 1-epimerase"/>
    <property type="match status" value="1"/>
</dbReference>
<feature type="binding site" evidence="13">
    <location>
        <begin position="175"/>
        <end position="177"/>
    </location>
    <ligand>
        <name>beta-D-galactose</name>
        <dbReference type="ChEBI" id="CHEBI:27667"/>
    </ligand>
</feature>
<organism evidence="14 15">
    <name type="scientific">Tenebrionibacter intestinalis</name>
    <dbReference type="NCBI Taxonomy" id="2799638"/>
    <lineage>
        <taxon>Bacteria</taxon>
        <taxon>Pseudomonadati</taxon>
        <taxon>Pseudomonadota</taxon>
        <taxon>Gammaproteobacteria</taxon>
        <taxon>Enterobacterales</taxon>
        <taxon>Enterobacteriaceae</taxon>
        <taxon>Tenebrionibacter/Tenebrionicola group</taxon>
        <taxon>Tenebrionibacter</taxon>
    </lineage>
</organism>
<dbReference type="GO" id="GO:0033499">
    <property type="term" value="P:galactose catabolic process via UDP-galactose, Leloir pathway"/>
    <property type="evidence" value="ECO:0007669"/>
    <property type="project" value="TreeGrafter"/>
</dbReference>
<dbReference type="InterPro" id="IPR011013">
    <property type="entry name" value="Gal_mutarotase_sf_dom"/>
</dbReference>
<proteinExistence type="inferred from homology"/>
<evidence type="ECO:0000256" key="7">
    <source>
        <dbReference type="ARBA" id="ARBA00023235"/>
    </source>
</evidence>
<dbReference type="Pfam" id="PF01263">
    <property type="entry name" value="Aldose_epim"/>
    <property type="match status" value="1"/>
</dbReference>
<comment type="function">
    <text evidence="9">Mutarotase converts alpha-aldose to the beta-anomer. It is active on D-glucose, L-arabinose, D-xylose, D-galactose, maltose and lactose.</text>
</comment>
<dbReference type="GO" id="GO:0005737">
    <property type="term" value="C:cytoplasm"/>
    <property type="evidence" value="ECO:0007669"/>
    <property type="project" value="UniProtKB-SubCell"/>
</dbReference>
<keyword evidence="7 10" id="KW-0413">Isomerase</keyword>
<evidence type="ECO:0000256" key="12">
    <source>
        <dbReference type="PIRSR" id="PIRSR005096-2"/>
    </source>
</evidence>
<dbReference type="SUPFAM" id="SSF74650">
    <property type="entry name" value="Galactose mutarotase-like"/>
    <property type="match status" value="1"/>
</dbReference>
<dbReference type="PIRSF" id="PIRSF005096">
    <property type="entry name" value="GALM"/>
    <property type="match status" value="1"/>
</dbReference>
<comment type="pathway">
    <text evidence="2 10">Carbohydrate metabolism; hexose metabolism.</text>
</comment>
<dbReference type="InterPro" id="IPR014718">
    <property type="entry name" value="GH-type_carb-bd"/>
</dbReference>
<evidence type="ECO:0000256" key="5">
    <source>
        <dbReference type="ARBA" id="ARBA00014165"/>
    </source>
</evidence>
<dbReference type="AlphaFoldDB" id="A0A8K0XWQ7"/>
<feature type="active site" description="Proton acceptor" evidence="11">
    <location>
        <position position="309"/>
    </location>
</feature>
<dbReference type="PANTHER" id="PTHR10091">
    <property type="entry name" value="ALDOSE-1-EPIMERASE"/>
    <property type="match status" value="1"/>
</dbReference>
<dbReference type="CDD" id="cd09019">
    <property type="entry name" value="galactose_mutarotase_like"/>
    <property type="match status" value="1"/>
</dbReference>
<comment type="catalytic activity">
    <reaction evidence="10">
        <text>alpha-D-glucose = beta-D-glucose</text>
        <dbReference type="Rhea" id="RHEA:10264"/>
        <dbReference type="ChEBI" id="CHEBI:15903"/>
        <dbReference type="ChEBI" id="CHEBI:17925"/>
        <dbReference type="EC" id="5.1.3.3"/>
    </reaction>
</comment>
<reference evidence="14" key="1">
    <citation type="submission" date="2021-01" db="EMBL/GenBank/DDBJ databases">
        <title>Intestinitalea alba gen. nov., sp. nov., a novel genus of the family Enterobacteriaceae, isolated from the gut of the plastic-eating mealworm Tenebrio molitor L.</title>
        <authorList>
            <person name="Yang Y."/>
        </authorList>
    </citation>
    <scope>NUCLEOTIDE SEQUENCE</scope>
    <source>
        <strain evidence="14">BIT-L3</strain>
    </source>
</reference>
<evidence type="ECO:0000256" key="13">
    <source>
        <dbReference type="PIRSR" id="PIRSR005096-3"/>
    </source>
</evidence>
<feature type="binding site" evidence="13">
    <location>
        <begin position="78"/>
        <end position="79"/>
    </location>
    <ligand>
        <name>beta-D-galactose</name>
        <dbReference type="ChEBI" id="CHEBI:27667"/>
    </ligand>
</feature>
<dbReference type="InterPro" id="IPR015443">
    <property type="entry name" value="Aldose_1-epimerase"/>
</dbReference>
<dbReference type="Gene3D" id="2.70.98.10">
    <property type="match status" value="1"/>
</dbReference>
<dbReference type="GO" id="GO:0030246">
    <property type="term" value="F:carbohydrate binding"/>
    <property type="evidence" value="ECO:0007669"/>
    <property type="project" value="InterPro"/>
</dbReference>
<comment type="caution">
    <text evidence="14">The sequence shown here is derived from an EMBL/GenBank/DDBJ whole genome shotgun (WGS) entry which is preliminary data.</text>
</comment>
<dbReference type="NCBIfam" id="TIGR02636">
    <property type="entry name" value="galM_Leloir"/>
    <property type="match status" value="1"/>
</dbReference>
<comment type="similarity">
    <text evidence="3 10">Belongs to the aldose epimerase family.</text>
</comment>
<keyword evidence="8 10" id="KW-0119">Carbohydrate metabolism</keyword>
<accession>A0A8K0XWQ7</accession>
<feature type="binding site" evidence="12">
    <location>
        <position position="245"/>
    </location>
    <ligand>
        <name>beta-D-galactose</name>
        <dbReference type="ChEBI" id="CHEBI:27667"/>
    </ligand>
</feature>
<sequence>MLNETSRPAPDGRPYRICTLRNSAGMVVSMMDWGATLLSCRVPLHDGSVRETLLGCRELEDWHRQNAFLGATVGRYANRIANSRFTIDGQTFHLTPSQGAHQLHGGPQGFDKRRWRIGRQSDSEVAWLLDSPDGDQGFPGNCRITALYALTDDNRLVATFRAQTDKPCPVNLTSHAYFNLDGARTDVRNHRLQLLADAYLPVEEDGIPLASLRPVAGTGFDFLTPKPIAQDFLADDDQKKVRGYDHAFLLQAAGDVTQPAANLWSADGRLQMTVYTSAPALQFYTGNFLDGTPARDQGEYRAYQGLALESEFLPDSPNRPQWPQPDCILRPGQEYVSITTYQFQAL</sequence>
<feature type="active site" description="Proton donor" evidence="11">
    <location>
        <position position="175"/>
    </location>
</feature>
<dbReference type="Proteomes" id="UP000659047">
    <property type="component" value="Unassembled WGS sequence"/>
</dbReference>
<keyword evidence="6" id="KW-0963">Cytoplasm</keyword>
<evidence type="ECO:0000256" key="11">
    <source>
        <dbReference type="PIRSR" id="PIRSR005096-1"/>
    </source>
</evidence>
<evidence type="ECO:0000256" key="9">
    <source>
        <dbReference type="ARBA" id="ARBA00037676"/>
    </source>
</evidence>
<dbReference type="InterPro" id="IPR008183">
    <property type="entry name" value="Aldose_1/G6P_1-epimerase"/>
</dbReference>
<dbReference type="UniPathway" id="UPA00242"/>
<dbReference type="PANTHER" id="PTHR10091:SF0">
    <property type="entry name" value="GALACTOSE MUTAROTASE"/>
    <property type="match status" value="1"/>
</dbReference>
<keyword evidence="15" id="KW-1185">Reference proteome</keyword>
<evidence type="ECO:0000256" key="3">
    <source>
        <dbReference type="ARBA" id="ARBA00006206"/>
    </source>
</evidence>
<comment type="subcellular location">
    <subcellularLocation>
        <location evidence="1">Cytoplasm</location>
    </subcellularLocation>
</comment>
<evidence type="ECO:0000256" key="6">
    <source>
        <dbReference type="ARBA" id="ARBA00022490"/>
    </source>
</evidence>
<evidence type="ECO:0000256" key="8">
    <source>
        <dbReference type="ARBA" id="ARBA00023277"/>
    </source>
</evidence>
<name>A0A8K0XWQ7_9ENTR</name>
<evidence type="ECO:0000256" key="2">
    <source>
        <dbReference type="ARBA" id="ARBA00005028"/>
    </source>
</evidence>
<dbReference type="GO" id="GO:0006006">
    <property type="term" value="P:glucose metabolic process"/>
    <property type="evidence" value="ECO:0007669"/>
    <property type="project" value="TreeGrafter"/>
</dbReference>
<dbReference type="InterPro" id="IPR013458">
    <property type="entry name" value="Ald_epimerase_bac"/>
</dbReference>
<evidence type="ECO:0000256" key="10">
    <source>
        <dbReference type="PIRNR" id="PIRNR005096"/>
    </source>
</evidence>
<dbReference type="EC" id="5.1.3.3" evidence="4 10"/>